<evidence type="ECO:0008006" key="10">
    <source>
        <dbReference type="Google" id="ProtNLM"/>
    </source>
</evidence>
<dbReference type="Pfam" id="PF10961">
    <property type="entry name" value="SelK_SelG"/>
    <property type="match status" value="1"/>
</dbReference>
<evidence type="ECO:0000256" key="7">
    <source>
        <dbReference type="SAM" id="Phobius"/>
    </source>
</evidence>
<keyword evidence="3" id="KW-0712">Selenocysteine</keyword>
<dbReference type="GO" id="GO:0005794">
    <property type="term" value="C:Golgi apparatus"/>
    <property type="evidence" value="ECO:0007669"/>
    <property type="project" value="TreeGrafter"/>
</dbReference>
<dbReference type="GO" id="GO:0005789">
    <property type="term" value="C:endoplasmic reticulum membrane"/>
    <property type="evidence" value="ECO:0007669"/>
    <property type="project" value="TreeGrafter"/>
</dbReference>
<accession>A0A9D4UHY6</accession>
<gene>
    <name evidence="8" type="ORF">GOP47_0018179</name>
</gene>
<evidence type="ECO:0000256" key="2">
    <source>
        <dbReference type="ARBA" id="ARBA00022692"/>
    </source>
</evidence>
<evidence type="ECO:0000256" key="6">
    <source>
        <dbReference type="SAM" id="MobiDB-lite"/>
    </source>
</evidence>
<dbReference type="EMBL" id="JABFUD020000017">
    <property type="protein sequence ID" value="KAI5067651.1"/>
    <property type="molecule type" value="Genomic_DNA"/>
</dbReference>
<organism evidence="8 9">
    <name type="scientific">Adiantum capillus-veneris</name>
    <name type="common">Maidenhair fern</name>
    <dbReference type="NCBI Taxonomy" id="13818"/>
    <lineage>
        <taxon>Eukaryota</taxon>
        <taxon>Viridiplantae</taxon>
        <taxon>Streptophyta</taxon>
        <taxon>Embryophyta</taxon>
        <taxon>Tracheophyta</taxon>
        <taxon>Polypodiopsida</taxon>
        <taxon>Polypodiidae</taxon>
        <taxon>Polypodiales</taxon>
        <taxon>Pteridineae</taxon>
        <taxon>Pteridaceae</taxon>
        <taxon>Vittarioideae</taxon>
        <taxon>Adiantum</taxon>
    </lineage>
</organism>
<feature type="compositionally biased region" description="Gly residues" evidence="6">
    <location>
        <begin position="60"/>
        <end position="76"/>
    </location>
</feature>
<evidence type="ECO:0000313" key="8">
    <source>
        <dbReference type="EMBL" id="KAI5067651.1"/>
    </source>
</evidence>
<evidence type="ECO:0000256" key="1">
    <source>
        <dbReference type="ARBA" id="ARBA00004167"/>
    </source>
</evidence>
<keyword evidence="2 7" id="KW-0812">Transmembrane</keyword>
<proteinExistence type="predicted"/>
<keyword evidence="9" id="KW-1185">Reference proteome</keyword>
<feature type="region of interest" description="Disordered" evidence="6">
    <location>
        <begin position="48"/>
        <end position="107"/>
    </location>
</feature>
<dbReference type="Proteomes" id="UP000886520">
    <property type="component" value="Chromosome 17"/>
</dbReference>
<evidence type="ECO:0000256" key="3">
    <source>
        <dbReference type="ARBA" id="ARBA00022933"/>
    </source>
</evidence>
<name>A0A9D4UHY6_ADICA</name>
<comment type="caution">
    <text evidence="8">The sequence shown here is derived from an EMBL/GenBank/DDBJ whole genome shotgun (WGS) entry which is preliminary data.</text>
</comment>
<keyword evidence="5 7" id="KW-0472">Membrane</keyword>
<keyword evidence="4 7" id="KW-1133">Transmembrane helix</keyword>
<evidence type="ECO:0000256" key="4">
    <source>
        <dbReference type="ARBA" id="ARBA00022989"/>
    </source>
</evidence>
<dbReference type="InterPro" id="IPR024491">
    <property type="entry name" value="Se_SelK/SelG"/>
</dbReference>
<sequence>MAYVEGGNIKSRRSLLRLSIFSDLFRGILNFITVFFATMFSLDAANGYGKKRSDNRPSRGWGGGPGGGGPPGGPGFGPRPNQGPKGMSNVRGIDHNSLPACGSCCGG</sequence>
<dbReference type="AlphaFoldDB" id="A0A9D4UHY6"/>
<reference evidence="8" key="1">
    <citation type="submission" date="2021-01" db="EMBL/GenBank/DDBJ databases">
        <title>Adiantum capillus-veneris genome.</title>
        <authorList>
            <person name="Fang Y."/>
            <person name="Liao Q."/>
        </authorList>
    </citation>
    <scope>NUCLEOTIDE SEQUENCE</scope>
    <source>
        <strain evidence="8">H3</strain>
        <tissue evidence="8">Leaf</tissue>
    </source>
</reference>
<evidence type="ECO:0000256" key="5">
    <source>
        <dbReference type="ARBA" id="ARBA00023136"/>
    </source>
</evidence>
<evidence type="ECO:0000313" key="9">
    <source>
        <dbReference type="Proteomes" id="UP000886520"/>
    </source>
</evidence>
<dbReference type="GO" id="GO:0032469">
    <property type="term" value="P:endoplasmic reticulum calcium ion homeostasis"/>
    <property type="evidence" value="ECO:0007669"/>
    <property type="project" value="TreeGrafter"/>
</dbReference>
<comment type="subcellular location">
    <subcellularLocation>
        <location evidence="1">Membrane</location>
        <topology evidence="1">Single-pass membrane protein</topology>
    </subcellularLocation>
</comment>
<dbReference type="PANTHER" id="PTHR16875:SF0">
    <property type="entry name" value="SELENOPROTEIN K"/>
    <property type="match status" value="1"/>
</dbReference>
<protein>
    <recommendedName>
        <fullName evidence="10">Glycine-rich protein</fullName>
    </recommendedName>
</protein>
<dbReference type="GO" id="GO:0006816">
    <property type="term" value="P:calcium ion transport"/>
    <property type="evidence" value="ECO:0007669"/>
    <property type="project" value="TreeGrafter"/>
</dbReference>
<dbReference type="PANTHER" id="PTHR16875">
    <property type="entry name" value="SELENOPROTEIN K"/>
    <property type="match status" value="1"/>
</dbReference>
<feature type="transmembrane region" description="Helical" evidence="7">
    <location>
        <begin position="24"/>
        <end position="42"/>
    </location>
</feature>